<keyword evidence="1" id="KW-0732">Signal</keyword>
<reference evidence="2" key="1">
    <citation type="submission" date="2014-03" db="EMBL/GenBank/DDBJ databases">
        <title>The sialotranscriptome of Amblyomma triste, Amblyomma parvum and Amblyomma cajennense ticks, uncovered by 454-based RNA-seq.</title>
        <authorList>
            <person name="Garcia G.R."/>
            <person name="Gardinassi L.G."/>
            <person name="Ribeiro J.M."/>
            <person name="Anatriello E."/>
            <person name="Ferreira B.R."/>
            <person name="Moreira H.N."/>
            <person name="Mafra C."/>
            <person name="Olegario M.M."/>
            <person name="Szabo P.J."/>
            <person name="Miranda-Santos I.K."/>
            <person name="Maruyama S.R."/>
        </authorList>
    </citation>
    <scope>NUCLEOTIDE SEQUENCE</scope>
    <source>
        <strain evidence="2">Mato Grasso do Sul</strain>
        <tissue evidence="2">Salivary glands</tissue>
    </source>
</reference>
<proteinExistence type="evidence at transcript level"/>
<sequence length="72" mass="7760">MRDSVLLLLLLRHATGAPPSILVVISSASSLCPPLTEKGRHFLVITRTVYYLFGANSRPGPHDGIVLSAHLL</sequence>
<organism evidence="2">
    <name type="scientific">Amblyomma triste</name>
    <name type="common">Neotropical tick</name>
    <dbReference type="NCBI Taxonomy" id="251400"/>
    <lineage>
        <taxon>Eukaryota</taxon>
        <taxon>Metazoa</taxon>
        <taxon>Ecdysozoa</taxon>
        <taxon>Arthropoda</taxon>
        <taxon>Chelicerata</taxon>
        <taxon>Arachnida</taxon>
        <taxon>Acari</taxon>
        <taxon>Parasitiformes</taxon>
        <taxon>Ixodida</taxon>
        <taxon>Ixodoidea</taxon>
        <taxon>Ixodidae</taxon>
        <taxon>Amblyomminae</taxon>
        <taxon>Amblyomma</taxon>
    </lineage>
</organism>
<accession>A0A023G391</accession>
<name>A0A023G391_AMBTT</name>
<evidence type="ECO:0000313" key="2">
    <source>
        <dbReference type="EMBL" id="JAC27370.1"/>
    </source>
</evidence>
<evidence type="ECO:0000256" key="1">
    <source>
        <dbReference type="SAM" id="SignalP"/>
    </source>
</evidence>
<dbReference type="EMBL" id="GBBM01008048">
    <property type="protein sequence ID" value="JAC27370.1"/>
    <property type="molecule type" value="mRNA"/>
</dbReference>
<dbReference type="AlphaFoldDB" id="A0A023G391"/>
<protein>
    <submittedName>
        <fullName evidence="2">Putative secreted protein</fullName>
    </submittedName>
</protein>
<feature type="signal peptide" evidence="1">
    <location>
        <begin position="1"/>
        <end position="16"/>
    </location>
</feature>
<feature type="chain" id="PRO_5001516191" evidence="1">
    <location>
        <begin position="17"/>
        <end position="72"/>
    </location>
</feature>